<dbReference type="PIRSF" id="PIRSF000533">
    <property type="entry name" value="ATP_PFK_euk"/>
    <property type="match status" value="1"/>
</dbReference>
<dbReference type="GO" id="GO:0048029">
    <property type="term" value="F:monosaccharide binding"/>
    <property type="evidence" value="ECO:0007669"/>
    <property type="project" value="TreeGrafter"/>
</dbReference>
<dbReference type="InterPro" id="IPR035966">
    <property type="entry name" value="PKF_sf"/>
</dbReference>
<keyword evidence="7" id="KW-0808">Transferase</keyword>
<evidence type="ECO:0000313" key="16">
    <source>
        <dbReference type="EMBL" id="KAG2174142.1"/>
    </source>
</evidence>
<dbReference type="PRINTS" id="PR00476">
    <property type="entry name" value="PHFRCTKINASE"/>
</dbReference>
<comment type="subcellular location">
    <subcellularLocation>
        <location evidence="2">Cytoplasm</location>
    </subcellularLocation>
</comment>
<proteinExistence type="inferred from homology"/>
<evidence type="ECO:0000256" key="12">
    <source>
        <dbReference type="ARBA" id="ARBA00022842"/>
    </source>
</evidence>
<keyword evidence="10" id="KW-0418">Kinase</keyword>
<dbReference type="PANTHER" id="PTHR13697:SF4">
    <property type="entry name" value="ATP-DEPENDENT 6-PHOSPHOFRUCTOKINASE"/>
    <property type="match status" value="1"/>
</dbReference>
<dbReference type="GO" id="GO:0005739">
    <property type="term" value="C:mitochondrion"/>
    <property type="evidence" value="ECO:0007669"/>
    <property type="project" value="TreeGrafter"/>
</dbReference>
<evidence type="ECO:0000256" key="1">
    <source>
        <dbReference type="ARBA" id="ARBA00001946"/>
    </source>
</evidence>
<evidence type="ECO:0000256" key="6">
    <source>
        <dbReference type="ARBA" id="ARBA00022533"/>
    </source>
</evidence>
<keyword evidence="17" id="KW-1185">Reference proteome</keyword>
<dbReference type="InterPro" id="IPR009161">
    <property type="entry name" value="6-Pfructokinase_euk"/>
</dbReference>
<keyword evidence="12" id="KW-0460">Magnesium</keyword>
<dbReference type="UniPathway" id="UPA00109">
    <property type="reaction ID" value="UER00182"/>
</dbReference>
<organism evidence="16 17">
    <name type="scientific">Mortierella isabellina</name>
    <name type="common">Filamentous fungus</name>
    <name type="synonym">Umbelopsis isabellina</name>
    <dbReference type="NCBI Taxonomy" id="91625"/>
    <lineage>
        <taxon>Eukaryota</taxon>
        <taxon>Fungi</taxon>
        <taxon>Fungi incertae sedis</taxon>
        <taxon>Mucoromycota</taxon>
        <taxon>Mucoromycotina</taxon>
        <taxon>Umbelopsidomycetes</taxon>
        <taxon>Umbelopsidales</taxon>
        <taxon>Umbelopsidaceae</taxon>
        <taxon>Umbelopsis</taxon>
    </lineage>
</organism>
<comment type="pathway">
    <text evidence="3">Carbohydrate degradation; glycolysis; D-glyceraldehyde 3-phosphate and glycerone phosphate from D-glucose: step 3/4.</text>
</comment>
<keyword evidence="13" id="KW-0324">Glycolysis</keyword>
<evidence type="ECO:0000256" key="11">
    <source>
        <dbReference type="ARBA" id="ARBA00022840"/>
    </source>
</evidence>
<dbReference type="GO" id="GO:0016208">
    <property type="term" value="F:AMP binding"/>
    <property type="evidence" value="ECO:0007669"/>
    <property type="project" value="TreeGrafter"/>
</dbReference>
<dbReference type="GO" id="GO:0070095">
    <property type="term" value="F:fructose-6-phosphate binding"/>
    <property type="evidence" value="ECO:0007669"/>
    <property type="project" value="TreeGrafter"/>
</dbReference>
<dbReference type="GO" id="GO:0061621">
    <property type="term" value="P:canonical glycolysis"/>
    <property type="evidence" value="ECO:0007669"/>
    <property type="project" value="TreeGrafter"/>
</dbReference>
<dbReference type="GO" id="GO:0005945">
    <property type="term" value="C:6-phosphofructokinase complex"/>
    <property type="evidence" value="ECO:0007669"/>
    <property type="project" value="TreeGrafter"/>
</dbReference>
<keyword evidence="9" id="KW-0547">Nucleotide-binding</keyword>
<evidence type="ECO:0000256" key="14">
    <source>
        <dbReference type="ARBA" id="ARBA00048070"/>
    </source>
</evidence>
<dbReference type="HAMAP" id="MF_03184">
    <property type="entry name" value="Phosphofructokinase_I_E"/>
    <property type="match status" value="1"/>
</dbReference>
<dbReference type="GO" id="GO:0042802">
    <property type="term" value="F:identical protein binding"/>
    <property type="evidence" value="ECO:0007669"/>
    <property type="project" value="TreeGrafter"/>
</dbReference>
<protein>
    <recommendedName>
        <fullName evidence="4">6-phosphofructokinase</fullName>
        <ecNumber evidence="4">2.7.1.11</ecNumber>
    </recommendedName>
</protein>
<evidence type="ECO:0000256" key="8">
    <source>
        <dbReference type="ARBA" id="ARBA00022723"/>
    </source>
</evidence>
<dbReference type="Gene3D" id="3.40.50.460">
    <property type="entry name" value="Phosphofructokinase domain"/>
    <property type="match status" value="2"/>
</dbReference>
<dbReference type="GO" id="GO:0003872">
    <property type="term" value="F:6-phosphofructokinase activity"/>
    <property type="evidence" value="ECO:0007669"/>
    <property type="project" value="UniProtKB-EC"/>
</dbReference>
<keyword evidence="8" id="KW-0479">Metal-binding</keyword>
<dbReference type="EC" id="2.7.1.11" evidence="4"/>
<evidence type="ECO:0000256" key="9">
    <source>
        <dbReference type="ARBA" id="ARBA00022741"/>
    </source>
</evidence>
<keyword evidence="11" id="KW-0067">ATP-binding</keyword>
<dbReference type="InterPro" id="IPR022953">
    <property type="entry name" value="ATP_PFK"/>
</dbReference>
<dbReference type="EMBL" id="JAEPQZ010000013">
    <property type="protein sequence ID" value="KAG2174142.1"/>
    <property type="molecule type" value="Genomic_DNA"/>
</dbReference>
<sequence length="897" mass="97630">MSGLSHILLQTSESSLFEATISFYKSIGFVNASKDNNQVVLNLEAKAPAQNLTLKIKLIDGQAASESSSEGLVMVIATENLESTAQQLQKSNTDYTTEKQSYGLDIIKVKDPLGNALEFTDEDFRVSLSSDPRLLVDASNKKKIAVLTSGGDSAGMNAAVRAVVRTGIARNCDVFAVYEGYQGLVDGGELIKKMAWNDVRGFLGVGGTSIGTARCMAFKERPGRLQAAQNLVSRGIDAIVVCGGDGSLTGADVFRSEWPGLLDELLKQDRISQEQHQHHRSLTIVGLVGSIDNDMSSTDITIGAYTSLARICESVDSIASTAISHSRAFVVEVMGRHCGWLALMAAISTGADFVFLPEKPPSEDDWETAMCERLARRRALGKRNTLVIVAEGALDKNLNAIKPEQIKNVLSDRMGLDTRVTTLGHVQRGGSPVAYDRYLATVQGVEAVEAVLRATPDTPSPMIGMSQNRITWTPLMKAVELTHAVATAIGEKNFERAAELRDSEFKLDYEAYKATTVVDDARMKVKPHQQMRIGIIHVGAPAGGMNAATRTAVLYCLNRGHTPVGIFNGFPGLFQGAVKELDWITVETWSSRGGSELGTNRNQPEEDFGMTAHSLQQHKLDALLMVGGFEAFTALLQLEKNRDKYPTFRIPLVHLPATISNNVPGTDFSLGSDTGLNAIVNACDSLVQSASASRRRVFVVEVQGGRTGYLAVMAGLATGATSVYIPEEGITLDRLQTDVKNLRRLYSEDDPNHSEGRIILRNEKVSKTYTTDVISEIIKTEGNEMFDSRTAILGHTQQGGTPSPMDRIRASRLAVKCIQFIEQHAFPTLDQANEKGRDRPVELSNKPDSASVIGIVGTDVLFSPVRSLLSETDMKERKSNKGWWMPMTNLIHMLSIH</sequence>
<dbReference type="GO" id="GO:0005524">
    <property type="term" value="F:ATP binding"/>
    <property type="evidence" value="ECO:0007669"/>
    <property type="project" value="UniProtKB-KW"/>
</dbReference>
<evidence type="ECO:0000256" key="2">
    <source>
        <dbReference type="ARBA" id="ARBA00004496"/>
    </source>
</evidence>
<dbReference type="GO" id="GO:0030388">
    <property type="term" value="P:fructose 1,6-bisphosphate metabolic process"/>
    <property type="evidence" value="ECO:0007669"/>
    <property type="project" value="TreeGrafter"/>
</dbReference>
<dbReference type="Pfam" id="PF00365">
    <property type="entry name" value="PFK"/>
    <property type="match status" value="2"/>
</dbReference>
<dbReference type="Gene3D" id="3.40.50.450">
    <property type="match status" value="2"/>
</dbReference>
<accession>A0A8H7UA88</accession>
<evidence type="ECO:0000259" key="15">
    <source>
        <dbReference type="Pfam" id="PF00365"/>
    </source>
</evidence>
<feature type="domain" description="Phosphofructokinase" evidence="15">
    <location>
        <begin position="532"/>
        <end position="821"/>
    </location>
</feature>
<evidence type="ECO:0000256" key="13">
    <source>
        <dbReference type="ARBA" id="ARBA00023152"/>
    </source>
</evidence>
<comment type="cofactor">
    <cofactor evidence="1">
        <name>Mg(2+)</name>
        <dbReference type="ChEBI" id="CHEBI:18420"/>
    </cofactor>
</comment>
<keyword evidence="6" id="KW-0021">Allosteric enzyme</keyword>
<evidence type="ECO:0000256" key="5">
    <source>
        <dbReference type="ARBA" id="ARBA00022490"/>
    </source>
</evidence>
<dbReference type="GO" id="GO:0006002">
    <property type="term" value="P:fructose 6-phosphate metabolic process"/>
    <property type="evidence" value="ECO:0007669"/>
    <property type="project" value="InterPro"/>
</dbReference>
<dbReference type="SUPFAM" id="SSF53784">
    <property type="entry name" value="Phosphofructokinase"/>
    <property type="match status" value="2"/>
</dbReference>
<feature type="non-terminal residue" evidence="16">
    <location>
        <position position="1"/>
    </location>
</feature>
<dbReference type="NCBIfam" id="TIGR02478">
    <property type="entry name" value="6PF1K_euk"/>
    <property type="match status" value="1"/>
</dbReference>
<dbReference type="FunFam" id="3.40.50.460:FF:000007">
    <property type="entry name" value="ATP-dependent 6-phosphofructokinase"/>
    <property type="match status" value="1"/>
</dbReference>
<feature type="domain" description="Phosphofructokinase" evidence="15">
    <location>
        <begin position="143"/>
        <end position="451"/>
    </location>
</feature>
<name>A0A8H7UA88_MORIS</name>
<dbReference type="FunFam" id="3.40.50.460:FF:000008">
    <property type="entry name" value="ATP-dependent 6-phosphofructokinase"/>
    <property type="match status" value="1"/>
</dbReference>
<evidence type="ECO:0000256" key="7">
    <source>
        <dbReference type="ARBA" id="ARBA00022679"/>
    </source>
</evidence>
<reference evidence="16" key="1">
    <citation type="submission" date="2020-12" db="EMBL/GenBank/DDBJ databases">
        <title>Metabolic potential, ecology and presence of endohyphal bacteria is reflected in genomic diversity of Mucoromycotina.</title>
        <authorList>
            <person name="Muszewska A."/>
            <person name="Okrasinska A."/>
            <person name="Steczkiewicz K."/>
            <person name="Drgas O."/>
            <person name="Orlowska M."/>
            <person name="Perlinska-Lenart U."/>
            <person name="Aleksandrzak-Piekarczyk T."/>
            <person name="Szatraj K."/>
            <person name="Zielenkiewicz U."/>
            <person name="Pilsyk S."/>
            <person name="Malc E."/>
            <person name="Mieczkowski P."/>
            <person name="Kruszewska J.S."/>
            <person name="Biernat P."/>
            <person name="Pawlowska J."/>
        </authorList>
    </citation>
    <scope>NUCLEOTIDE SEQUENCE</scope>
    <source>
        <strain evidence="16">WA0000067209</strain>
    </source>
</reference>
<comment type="caution">
    <text evidence="16">The sequence shown here is derived from an EMBL/GenBank/DDBJ whole genome shotgun (WGS) entry which is preliminary data.</text>
</comment>
<comment type="catalytic activity">
    <reaction evidence="14">
        <text>beta-D-fructose 6-phosphate + ATP = beta-D-fructose 1,6-bisphosphate + ADP + H(+)</text>
        <dbReference type="Rhea" id="RHEA:16109"/>
        <dbReference type="ChEBI" id="CHEBI:15378"/>
        <dbReference type="ChEBI" id="CHEBI:30616"/>
        <dbReference type="ChEBI" id="CHEBI:32966"/>
        <dbReference type="ChEBI" id="CHEBI:57634"/>
        <dbReference type="ChEBI" id="CHEBI:456216"/>
        <dbReference type="EC" id="2.7.1.11"/>
    </reaction>
</comment>
<dbReference type="GO" id="GO:0046872">
    <property type="term" value="F:metal ion binding"/>
    <property type="evidence" value="ECO:0007669"/>
    <property type="project" value="UniProtKB-KW"/>
</dbReference>
<dbReference type="InterPro" id="IPR000023">
    <property type="entry name" value="Phosphofructokinase_dom"/>
</dbReference>
<dbReference type="OrthoDB" id="537915at2759"/>
<dbReference type="PROSITE" id="PS00433">
    <property type="entry name" value="PHOSPHOFRUCTOKINASE"/>
    <property type="match status" value="2"/>
</dbReference>
<dbReference type="AlphaFoldDB" id="A0A8H7UA88"/>
<gene>
    <name evidence="16" type="ORF">INT43_004162</name>
</gene>
<keyword evidence="5" id="KW-0963">Cytoplasm</keyword>
<evidence type="ECO:0000256" key="3">
    <source>
        <dbReference type="ARBA" id="ARBA00004679"/>
    </source>
</evidence>
<dbReference type="InterPro" id="IPR015912">
    <property type="entry name" value="Phosphofructokinase_CS"/>
</dbReference>
<evidence type="ECO:0000256" key="10">
    <source>
        <dbReference type="ARBA" id="ARBA00022777"/>
    </source>
</evidence>
<dbReference type="Proteomes" id="UP000654370">
    <property type="component" value="Unassembled WGS sequence"/>
</dbReference>
<evidence type="ECO:0000313" key="17">
    <source>
        <dbReference type="Proteomes" id="UP000654370"/>
    </source>
</evidence>
<dbReference type="PANTHER" id="PTHR13697">
    <property type="entry name" value="PHOSPHOFRUCTOKINASE"/>
    <property type="match status" value="1"/>
</dbReference>
<evidence type="ECO:0000256" key="4">
    <source>
        <dbReference type="ARBA" id="ARBA00012055"/>
    </source>
</evidence>